<feature type="coiled-coil region" evidence="1">
    <location>
        <begin position="31"/>
        <end position="58"/>
    </location>
</feature>
<organism evidence="2 3">
    <name type="scientific">Trichuris suis</name>
    <name type="common">pig whipworm</name>
    <dbReference type="NCBI Taxonomy" id="68888"/>
    <lineage>
        <taxon>Eukaryota</taxon>
        <taxon>Metazoa</taxon>
        <taxon>Ecdysozoa</taxon>
        <taxon>Nematoda</taxon>
        <taxon>Enoplea</taxon>
        <taxon>Dorylaimia</taxon>
        <taxon>Trichinellida</taxon>
        <taxon>Trichuridae</taxon>
        <taxon>Trichuris</taxon>
    </lineage>
</organism>
<evidence type="ECO:0000313" key="2">
    <source>
        <dbReference type="EMBL" id="KFD53631.1"/>
    </source>
</evidence>
<protein>
    <submittedName>
        <fullName evidence="2">Uncharacterized protein</fullName>
    </submittedName>
</protein>
<dbReference type="Proteomes" id="UP000030764">
    <property type="component" value="Unassembled WGS sequence"/>
</dbReference>
<reference evidence="2 3" key="1">
    <citation type="journal article" date="2014" name="Nat. Genet.">
        <title>Genome and transcriptome of the porcine whipworm Trichuris suis.</title>
        <authorList>
            <person name="Jex A.R."/>
            <person name="Nejsum P."/>
            <person name="Schwarz E.M."/>
            <person name="Hu L."/>
            <person name="Young N.D."/>
            <person name="Hall R.S."/>
            <person name="Korhonen P.K."/>
            <person name="Liao S."/>
            <person name="Thamsborg S."/>
            <person name="Xia J."/>
            <person name="Xu P."/>
            <person name="Wang S."/>
            <person name="Scheerlinck J.P."/>
            <person name="Hofmann A."/>
            <person name="Sternberg P.W."/>
            <person name="Wang J."/>
            <person name="Gasser R.B."/>
        </authorList>
    </citation>
    <scope>NUCLEOTIDE SEQUENCE [LARGE SCALE GENOMIC DNA]</scope>
    <source>
        <strain evidence="2">DCEP-RM93M</strain>
    </source>
</reference>
<name>A0A085M8T5_9BILA</name>
<dbReference type="AlphaFoldDB" id="A0A085M8T5"/>
<keyword evidence="3" id="KW-1185">Reference proteome</keyword>
<keyword evidence="1" id="KW-0175">Coiled coil</keyword>
<sequence>MSACTRRGRVKCGRKVSTSRMKRVSARPSRIHGVDDAVNALRKEVESLRLELARSLDVTRVNESSWQVANESSATTHQVSCTLEGSSSVGMVSVDPVDLRGDPSGRAPSAVLSASVAPEERRAGQCFGAAVQSSVAYGEVMTAVDEDWISKRGPGDAVI</sequence>
<evidence type="ECO:0000313" key="3">
    <source>
        <dbReference type="Proteomes" id="UP000030764"/>
    </source>
</evidence>
<proteinExistence type="predicted"/>
<dbReference type="EMBL" id="KL363215">
    <property type="protein sequence ID" value="KFD53631.1"/>
    <property type="molecule type" value="Genomic_DNA"/>
</dbReference>
<gene>
    <name evidence="2" type="ORF">M513_05547</name>
</gene>
<evidence type="ECO:0000256" key="1">
    <source>
        <dbReference type="SAM" id="Coils"/>
    </source>
</evidence>
<accession>A0A085M8T5</accession>